<keyword evidence="16" id="KW-1185">Reference proteome</keyword>
<dbReference type="AlphaFoldDB" id="A0AAU9VBY2"/>
<dbReference type="InterPro" id="IPR013083">
    <property type="entry name" value="Znf_RING/FYVE/PHD"/>
</dbReference>
<keyword evidence="10" id="KW-0539">Nucleus</keyword>
<keyword evidence="7 13" id="KW-0863">Zinc-finger</keyword>
<evidence type="ECO:0000256" key="13">
    <source>
        <dbReference type="PROSITE-ProRule" id="PRU00452"/>
    </source>
</evidence>
<evidence type="ECO:0000256" key="7">
    <source>
        <dbReference type="ARBA" id="ARBA00022771"/>
    </source>
</evidence>
<dbReference type="GO" id="GO:0061665">
    <property type="term" value="F:SUMO ligase activity"/>
    <property type="evidence" value="ECO:0007669"/>
    <property type="project" value="TreeGrafter"/>
</dbReference>
<evidence type="ECO:0000256" key="6">
    <source>
        <dbReference type="ARBA" id="ARBA00022723"/>
    </source>
</evidence>
<evidence type="ECO:0000256" key="10">
    <source>
        <dbReference type="ARBA" id="ARBA00023242"/>
    </source>
</evidence>
<gene>
    <name evidence="15" type="ORF">EEDITHA_LOCUS21789</name>
</gene>
<dbReference type="GO" id="GO:0016925">
    <property type="term" value="P:protein sumoylation"/>
    <property type="evidence" value="ECO:0007669"/>
    <property type="project" value="TreeGrafter"/>
</dbReference>
<dbReference type="Gene3D" id="3.30.40.10">
    <property type="entry name" value="Zinc/RING finger domain, C3HC4 (zinc finger)"/>
    <property type="match status" value="1"/>
</dbReference>
<dbReference type="Pfam" id="PF11789">
    <property type="entry name" value="zf-Nse"/>
    <property type="match status" value="1"/>
</dbReference>
<accession>A0AAU9VBY2</accession>
<evidence type="ECO:0000313" key="15">
    <source>
        <dbReference type="EMBL" id="CAH2107793.1"/>
    </source>
</evidence>
<evidence type="ECO:0000256" key="2">
    <source>
        <dbReference type="ARBA" id="ARBA00004718"/>
    </source>
</evidence>
<keyword evidence="6" id="KW-0479">Metal-binding</keyword>
<reference evidence="15" key="1">
    <citation type="submission" date="2022-03" db="EMBL/GenBank/DDBJ databases">
        <authorList>
            <person name="Tunstrom K."/>
        </authorList>
    </citation>
    <scope>NUCLEOTIDE SEQUENCE</scope>
</reference>
<dbReference type="SUPFAM" id="SSF57850">
    <property type="entry name" value="RING/U-box"/>
    <property type="match status" value="1"/>
</dbReference>
<proteinExistence type="inferred from homology"/>
<dbReference type="PANTHER" id="PTHR21330">
    <property type="entry name" value="E3 SUMO-PROTEIN LIGASE NSE2"/>
    <property type="match status" value="1"/>
</dbReference>
<evidence type="ECO:0000256" key="8">
    <source>
        <dbReference type="ARBA" id="ARBA00022786"/>
    </source>
</evidence>
<dbReference type="EMBL" id="CAKOGL010000030">
    <property type="protein sequence ID" value="CAH2107793.1"/>
    <property type="molecule type" value="Genomic_DNA"/>
</dbReference>
<evidence type="ECO:0000256" key="9">
    <source>
        <dbReference type="ARBA" id="ARBA00022833"/>
    </source>
</evidence>
<dbReference type="InterPro" id="IPR026846">
    <property type="entry name" value="Nse2(Mms21)"/>
</dbReference>
<keyword evidence="9" id="KW-0862">Zinc</keyword>
<dbReference type="GO" id="GO:0030915">
    <property type="term" value="C:Smc5-Smc6 complex"/>
    <property type="evidence" value="ECO:0007669"/>
    <property type="project" value="InterPro"/>
</dbReference>
<dbReference type="PROSITE" id="PS51044">
    <property type="entry name" value="ZF_SP_RING"/>
    <property type="match status" value="1"/>
</dbReference>
<evidence type="ECO:0000256" key="1">
    <source>
        <dbReference type="ARBA" id="ARBA00004123"/>
    </source>
</evidence>
<keyword evidence="8" id="KW-0833">Ubl conjugation pathway</keyword>
<dbReference type="PANTHER" id="PTHR21330:SF1">
    <property type="entry name" value="E3 SUMO-PROTEIN LIGASE NSE2"/>
    <property type="match status" value="1"/>
</dbReference>
<comment type="pathway">
    <text evidence="2">Protein modification; protein sumoylation.</text>
</comment>
<dbReference type="CDD" id="cd16651">
    <property type="entry name" value="SPL-RING_NSE2"/>
    <property type="match status" value="1"/>
</dbReference>
<evidence type="ECO:0000313" key="16">
    <source>
        <dbReference type="Proteomes" id="UP001153954"/>
    </source>
</evidence>
<keyword evidence="5" id="KW-0808">Transferase</keyword>
<name>A0AAU9VBY2_EUPED</name>
<dbReference type="GO" id="GO:0008270">
    <property type="term" value="F:zinc ion binding"/>
    <property type="evidence" value="ECO:0007669"/>
    <property type="project" value="UniProtKB-KW"/>
</dbReference>
<comment type="caution">
    <text evidence="15">The sequence shown here is derived from an EMBL/GenBank/DDBJ whole genome shotgun (WGS) entry which is preliminary data.</text>
</comment>
<evidence type="ECO:0000256" key="12">
    <source>
        <dbReference type="ARBA" id="ARBA00032533"/>
    </source>
</evidence>
<dbReference type="Proteomes" id="UP001153954">
    <property type="component" value="Unassembled WGS sequence"/>
</dbReference>
<evidence type="ECO:0000256" key="4">
    <source>
        <dbReference type="ARBA" id="ARBA00020923"/>
    </source>
</evidence>
<dbReference type="GO" id="GO:0000724">
    <property type="term" value="P:double-strand break repair via homologous recombination"/>
    <property type="evidence" value="ECO:0007669"/>
    <property type="project" value="InterPro"/>
</dbReference>
<sequence>MNDLELDLDHLTQLRQECIDNLYLCAKNVTKYLKNNKEDEVNKLKKCLQEYIISEAEQNRDTEALNNLTDAIDSSNIYEAELIFTQLRGNISVNVDSDPRMCRFKDIIQRNVKAESGNLNESDVTITQVDDRYVKDPITKKPIQDPVKNTICGHIYEREAIKHYQNIKCNRRARCPVVGCGNQEPLQIENLISDIEYRQRIARHNSMSESDTETSQEY</sequence>
<dbReference type="InterPro" id="IPR004181">
    <property type="entry name" value="Znf_MIZ"/>
</dbReference>
<protein>
    <recommendedName>
        <fullName evidence="4">E3 SUMO-protein ligase NSE2</fullName>
    </recommendedName>
    <alternativeName>
        <fullName evidence="11">E3 SUMO-protein transferase NSE2</fullName>
    </alternativeName>
    <alternativeName>
        <fullName evidence="12">Non-structural maintenance of chromosomes element 2 homolog</fullName>
    </alternativeName>
</protein>
<feature type="domain" description="SP-RING-type" evidence="14">
    <location>
        <begin position="120"/>
        <end position="206"/>
    </location>
</feature>
<evidence type="ECO:0000256" key="11">
    <source>
        <dbReference type="ARBA" id="ARBA00031731"/>
    </source>
</evidence>
<evidence type="ECO:0000259" key="14">
    <source>
        <dbReference type="PROSITE" id="PS51044"/>
    </source>
</evidence>
<comment type="subcellular location">
    <subcellularLocation>
        <location evidence="1">Nucleus</location>
    </subcellularLocation>
</comment>
<evidence type="ECO:0000256" key="3">
    <source>
        <dbReference type="ARBA" id="ARBA00008212"/>
    </source>
</evidence>
<dbReference type="GO" id="GO:0005634">
    <property type="term" value="C:nucleus"/>
    <property type="evidence" value="ECO:0007669"/>
    <property type="project" value="UniProtKB-SubCell"/>
</dbReference>
<comment type="similarity">
    <text evidence="3">Belongs to the NSE2 family.</text>
</comment>
<organism evidence="15 16">
    <name type="scientific">Euphydryas editha</name>
    <name type="common">Edith's checkerspot</name>
    <dbReference type="NCBI Taxonomy" id="104508"/>
    <lineage>
        <taxon>Eukaryota</taxon>
        <taxon>Metazoa</taxon>
        <taxon>Ecdysozoa</taxon>
        <taxon>Arthropoda</taxon>
        <taxon>Hexapoda</taxon>
        <taxon>Insecta</taxon>
        <taxon>Pterygota</taxon>
        <taxon>Neoptera</taxon>
        <taxon>Endopterygota</taxon>
        <taxon>Lepidoptera</taxon>
        <taxon>Glossata</taxon>
        <taxon>Ditrysia</taxon>
        <taxon>Papilionoidea</taxon>
        <taxon>Nymphalidae</taxon>
        <taxon>Nymphalinae</taxon>
        <taxon>Euphydryas</taxon>
    </lineage>
</organism>
<evidence type="ECO:0000256" key="5">
    <source>
        <dbReference type="ARBA" id="ARBA00022679"/>
    </source>
</evidence>